<dbReference type="PANTHER" id="PTHR28055:SF1">
    <property type="entry name" value="ALTERED INHERITANCE OF MITOCHONDRIA PROTEIN 41, MITOCHONDRIAL"/>
    <property type="match status" value="1"/>
</dbReference>
<gene>
    <name evidence="2" type="ORF">BGE01nite_01200</name>
</gene>
<dbReference type="EMBL" id="BKAG01000001">
    <property type="protein sequence ID" value="GEP40829.1"/>
    <property type="molecule type" value="Genomic_DNA"/>
</dbReference>
<dbReference type="GO" id="GO:0016884">
    <property type="term" value="F:carbon-nitrogen ligase activity, with glutamine as amido-N-donor"/>
    <property type="evidence" value="ECO:0007669"/>
    <property type="project" value="InterPro"/>
</dbReference>
<dbReference type="InterPro" id="IPR042184">
    <property type="entry name" value="YqeY/Aim41_N"/>
</dbReference>
<keyword evidence="3" id="KW-1185">Reference proteome</keyword>
<sequence length="150" mass="16285">MPISAQIVEDMKTAMKAKDTVALNVVRGLKSAIKYAAIEKFGADGELDDTDSIAVVRKEIKKRQDSVTSYEAAARQDLADTEKAEIAVLEKYLPAAMSQADLVKLVETVIAELGATSKKDMGSVMKVLQERSEGRADNRVLSGEVAKRLQ</sequence>
<dbReference type="Pfam" id="PF09424">
    <property type="entry name" value="YqeY"/>
    <property type="match status" value="1"/>
</dbReference>
<evidence type="ECO:0000256" key="1">
    <source>
        <dbReference type="SAM" id="MobiDB-lite"/>
    </source>
</evidence>
<dbReference type="Gene3D" id="1.10.1510.10">
    <property type="entry name" value="Uncharacterised protein YqeY/AIM41 PF09424, N-terminal domain"/>
    <property type="match status" value="1"/>
</dbReference>
<reference evidence="2 3" key="1">
    <citation type="submission" date="2019-07" db="EMBL/GenBank/DDBJ databases">
        <title>Whole genome shotgun sequence of Brevifollis gellanilyticus NBRC 108608.</title>
        <authorList>
            <person name="Hosoyama A."/>
            <person name="Uohara A."/>
            <person name="Ohji S."/>
            <person name="Ichikawa N."/>
        </authorList>
    </citation>
    <scope>NUCLEOTIDE SEQUENCE [LARGE SCALE GENOMIC DNA]</scope>
    <source>
        <strain evidence="2 3">NBRC 108608</strain>
    </source>
</reference>
<evidence type="ECO:0000313" key="3">
    <source>
        <dbReference type="Proteomes" id="UP000321577"/>
    </source>
</evidence>
<proteinExistence type="predicted"/>
<comment type="caution">
    <text evidence="2">The sequence shown here is derived from an EMBL/GenBank/DDBJ whole genome shotgun (WGS) entry which is preliminary data.</text>
</comment>
<dbReference type="SUPFAM" id="SSF89095">
    <property type="entry name" value="GatB/YqeY motif"/>
    <property type="match status" value="1"/>
</dbReference>
<dbReference type="InterPro" id="IPR019004">
    <property type="entry name" value="YqeY/Aim41"/>
</dbReference>
<name>A0A512M269_9BACT</name>
<evidence type="ECO:0000313" key="2">
    <source>
        <dbReference type="EMBL" id="GEP40829.1"/>
    </source>
</evidence>
<protein>
    <recommendedName>
        <fullName evidence="4">Aspartyl-tRNA amidotransferase subunit B</fullName>
    </recommendedName>
</protein>
<dbReference type="InterPro" id="IPR003789">
    <property type="entry name" value="Asn/Gln_tRNA_amidoTrase-B-like"/>
</dbReference>
<dbReference type="Gene3D" id="1.10.10.410">
    <property type="match status" value="1"/>
</dbReference>
<feature type="region of interest" description="Disordered" evidence="1">
    <location>
        <begin position="130"/>
        <end position="150"/>
    </location>
</feature>
<organism evidence="2 3">
    <name type="scientific">Brevifollis gellanilyticus</name>
    <dbReference type="NCBI Taxonomy" id="748831"/>
    <lineage>
        <taxon>Bacteria</taxon>
        <taxon>Pseudomonadati</taxon>
        <taxon>Verrucomicrobiota</taxon>
        <taxon>Verrucomicrobiia</taxon>
        <taxon>Verrucomicrobiales</taxon>
        <taxon>Verrucomicrobiaceae</taxon>
    </lineage>
</organism>
<dbReference type="InterPro" id="IPR023168">
    <property type="entry name" value="GatB_Yqey_C_2"/>
</dbReference>
<evidence type="ECO:0008006" key="4">
    <source>
        <dbReference type="Google" id="ProtNLM"/>
    </source>
</evidence>
<dbReference type="AlphaFoldDB" id="A0A512M269"/>
<accession>A0A512M269</accession>
<dbReference type="PANTHER" id="PTHR28055">
    <property type="entry name" value="ALTERED INHERITANCE OF MITOCHONDRIA PROTEIN 41, MITOCHONDRIAL"/>
    <property type="match status" value="1"/>
</dbReference>
<dbReference type="RefSeq" id="WP_246145627.1">
    <property type="nucleotide sequence ID" value="NZ_BKAG01000001.1"/>
</dbReference>
<dbReference type="Proteomes" id="UP000321577">
    <property type="component" value="Unassembled WGS sequence"/>
</dbReference>